<reference evidence="1" key="1">
    <citation type="submission" date="2022-04" db="EMBL/GenBank/DDBJ databases">
        <authorList>
            <person name="Friedrich I."/>
            <person name="Schneider D."/>
            <person name="Poehlein A."/>
            <person name="Hertel R."/>
            <person name="Daniel R."/>
        </authorList>
    </citation>
    <scope>NUCLEOTIDE SEQUENCE</scope>
</reference>
<evidence type="ECO:0000313" key="2">
    <source>
        <dbReference type="Proteomes" id="UP001055634"/>
    </source>
</evidence>
<proteinExistence type="predicted"/>
<protein>
    <submittedName>
        <fullName evidence="1">Uncharacterized protein</fullName>
    </submittedName>
</protein>
<dbReference type="Proteomes" id="UP001055634">
    <property type="component" value="Segment"/>
</dbReference>
<keyword evidence="2" id="KW-1185">Reference proteome</keyword>
<name>A0A9E7N3V5_9CAUD</name>
<accession>A0A9E7N3V5</accession>
<organism evidence="1 2">
    <name type="scientific">Brevundimonas phage vB_BpoS-Gurke</name>
    <dbReference type="NCBI Taxonomy" id="2948599"/>
    <lineage>
        <taxon>Viruses</taxon>
        <taxon>Duplodnaviria</taxon>
        <taxon>Heunggongvirae</taxon>
        <taxon>Uroviricota</taxon>
        <taxon>Caudoviricetes</taxon>
        <taxon>Jeanschmidtviridae</taxon>
        <taxon>Kikimoravirus</taxon>
        <taxon>Kikimoravirus gurke</taxon>
    </lineage>
</organism>
<sequence length="79" mass="8512">MPDADNASAGTPPYHGYQVMVGGRLVQLQNIGLEDARVALMQALDVLEELEMRSDHLVSLVGRWRDGRTTTAGGMGTLT</sequence>
<evidence type="ECO:0000313" key="1">
    <source>
        <dbReference type="EMBL" id="UTC28390.1"/>
    </source>
</evidence>
<gene>
    <name evidence="1" type="ORF">GURKE_03700</name>
</gene>
<dbReference type="EMBL" id="ON529850">
    <property type="protein sequence ID" value="UTC28390.1"/>
    <property type="molecule type" value="Genomic_DNA"/>
</dbReference>